<dbReference type="EMBL" id="QICB01000007">
    <property type="protein sequence ID" value="RNL18825.1"/>
    <property type="molecule type" value="Genomic_DNA"/>
</dbReference>
<comment type="caution">
    <text evidence="3">The sequence shown here is derived from an EMBL/GenBank/DDBJ whole genome shotgun (WGS) entry which is preliminary data.</text>
</comment>
<keyword evidence="2" id="KW-0472">Membrane</keyword>
<feature type="region of interest" description="Disordered" evidence="1">
    <location>
        <begin position="1"/>
        <end position="71"/>
    </location>
</feature>
<keyword evidence="2" id="KW-0812">Transmembrane</keyword>
<dbReference type="Proteomes" id="UP000267368">
    <property type="component" value="Unassembled WGS sequence"/>
</dbReference>
<evidence type="ECO:0000256" key="2">
    <source>
        <dbReference type="SAM" id="Phobius"/>
    </source>
</evidence>
<dbReference type="OrthoDB" id="9938435at2"/>
<sequence>MQEEERENGSLPAPPPPYEQVASCEQSESRASDAGSDEPLLERGSVSACPVAKRGRAIAEGEKPQANGDDDRRAKLHRGAVAAAVACAAALAVAVGALVVGLNDRPEVDEDRVIDSRPAAASAKAEPSAEASEVEAALFDQLSALVADEDAALTGYVERFMAAYDAAIDPESSYRFCDLGITPEELVDKLKVGLAFRIESVDVYGGKAWVEVSVSSKSFSEQADAFAAKVAGAALDHEDAEAYKAYLKEALLDSFDGVKVRPGSALVVVDRGEDGWGFSSDDVASLLGAAWYGR</sequence>
<proteinExistence type="predicted"/>
<name>A0A3N0ADR1_9ACTN</name>
<protein>
    <submittedName>
        <fullName evidence="3">Uncharacterized protein</fullName>
    </submittedName>
</protein>
<evidence type="ECO:0000256" key="1">
    <source>
        <dbReference type="SAM" id="MobiDB-lite"/>
    </source>
</evidence>
<dbReference type="AlphaFoldDB" id="A0A3N0ADR1"/>
<keyword evidence="2" id="KW-1133">Transmembrane helix</keyword>
<gene>
    <name evidence="3" type="ORF">DMP07_07675</name>
</gene>
<feature type="transmembrane region" description="Helical" evidence="2">
    <location>
        <begin position="80"/>
        <end position="102"/>
    </location>
</feature>
<organism evidence="3 4">
    <name type="scientific">Slackia faecicanis</name>
    <dbReference type="NCBI Taxonomy" id="255723"/>
    <lineage>
        <taxon>Bacteria</taxon>
        <taxon>Bacillati</taxon>
        <taxon>Actinomycetota</taxon>
        <taxon>Coriobacteriia</taxon>
        <taxon>Eggerthellales</taxon>
        <taxon>Eggerthellaceae</taxon>
        <taxon>Slackia</taxon>
    </lineage>
</organism>
<accession>A0A3N0ADR1</accession>
<keyword evidence="4" id="KW-1185">Reference proteome</keyword>
<evidence type="ECO:0000313" key="3">
    <source>
        <dbReference type="EMBL" id="RNL18825.1"/>
    </source>
</evidence>
<feature type="compositionally biased region" description="Basic and acidic residues" evidence="1">
    <location>
        <begin position="57"/>
        <end position="71"/>
    </location>
</feature>
<reference evidence="4" key="1">
    <citation type="submission" date="2018-05" db="EMBL/GenBank/DDBJ databases">
        <title>Genome Sequencing of selected type strains of the family Eggerthellaceae.</title>
        <authorList>
            <person name="Danylec N."/>
            <person name="Stoll D.A."/>
            <person name="Doetsch A."/>
            <person name="Huch M."/>
        </authorList>
    </citation>
    <scope>NUCLEOTIDE SEQUENCE [LARGE SCALE GENOMIC DNA]</scope>
    <source>
        <strain evidence="4">DSM 17537</strain>
    </source>
</reference>
<evidence type="ECO:0000313" key="4">
    <source>
        <dbReference type="Proteomes" id="UP000267368"/>
    </source>
</evidence>